<dbReference type="EMBL" id="GEDG01026384">
    <property type="protein sequence ID" value="JAP14571.1"/>
    <property type="molecule type" value="Transcribed_RNA"/>
</dbReference>
<evidence type="ECO:0000313" key="2">
    <source>
        <dbReference type="EMBL" id="JAP35178.1"/>
    </source>
</evidence>
<reference evidence="2" key="1">
    <citation type="submission" date="2015-12" db="EMBL/GenBank/DDBJ databases">
        <title>Gene expression during late stages of embryo sac development: a critical building block for successful pollen-pistil interactions.</title>
        <authorList>
            <person name="Liu Y."/>
            <person name="Joly V."/>
            <person name="Sabar M."/>
            <person name="Matton D.P."/>
        </authorList>
    </citation>
    <scope>NUCLEOTIDE SEQUENCE</scope>
</reference>
<protein>
    <submittedName>
        <fullName evidence="2">Putative ovule protein</fullName>
    </submittedName>
</protein>
<dbReference type="AlphaFoldDB" id="A0A0V0IS39"/>
<feature type="chain" id="PRO_5007437547" evidence="1">
    <location>
        <begin position="22"/>
        <end position="154"/>
    </location>
</feature>
<sequence length="154" mass="16735">MALKVVFVLLVAMLLFTKNNGEIVGGVKECLEECFASCGEDKHCKSACAVACAFSATHNVEIQTRVGDWKECAEKCFASCGADKHCKSACAIACSYGTTHNVQIQTRECNIGCSLGHCYKFLINKYDHDKFGGCMTSCNDNYCVDGKIIFLSKA</sequence>
<feature type="signal peptide" evidence="1">
    <location>
        <begin position="1"/>
        <end position="21"/>
    </location>
</feature>
<evidence type="ECO:0000256" key="1">
    <source>
        <dbReference type="SAM" id="SignalP"/>
    </source>
</evidence>
<keyword evidence="1" id="KW-0732">Signal</keyword>
<name>A0A0V0IS39_SOLCH</name>
<accession>A0A0V0IS39</accession>
<organism evidence="2">
    <name type="scientific">Solanum chacoense</name>
    <name type="common">Chaco potato</name>
    <dbReference type="NCBI Taxonomy" id="4108"/>
    <lineage>
        <taxon>Eukaryota</taxon>
        <taxon>Viridiplantae</taxon>
        <taxon>Streptophyta</taxon>
        <taxon>Embryophyta</taxon>
        <taxon>Tracheophyta</taxon>
        <taxon>Spermatophyta</taxon>
        <taxon>Magnoliopsida</taxon>
        <taxon>eudicotyledons</taxon>
        <taxon>Gunneridae</taxon>
        <taxon>Pentapetalae</taxon>
        <taxon>asterids</taxon>
        <taxon>lamiids</taxon>
        <taxon>Solanales</taxon>
        <taxon>Solanaceae</taxon>
        <taxon>Solanoideae</taxon>
        <taxon>Solaneae</taxon>
        <taxon>Solanum</taxon>
    </lineage>
</organism>
<proteinExistence type="predicted"/>
<dbReference type="EMBL" id="GEDG01003222">
    <property type="protein sequence ID" value="JAP35178.1"/>
    <property type="molecule type" value="Transcribed_RNA"/>
</dbReference>